<dbReference type="Proteomes" id="UP000596660">
    <property type="component" value="Unplaced"/>
</dbReference>
<dbReference type="PROSITE" id="PS51182">
    <property type="entry name" value="C2_TENSIN"/>
    <property type="match status" value="1"/>
</dbReference>
<evidence type="ECO:0000256" key="1">
    <source>
        <dbReference type="ARBA" id="ARBA00022912"/>
    </source>
</evidence>
<proteinExistence type="predicted"/>
<dbReference type="Gene3D" id="3.90.190.10">
    <property type="entry name" value="Protein tyrosine phosphatase superfamily"/>
    <property type="match status" value="1"/>
</dbReference>
<name>A0A803MMR7_CHEQI</name>
<feature type="domain" description="C2 tensin-type" evidence="3">
    <location>
        <begin position="191"/>
        <end position="327"/>
    </location>
</feature>
<keyword evidence="1" id="KW-0904">Protein phosphatase</keyword>
<feature type="region of interest" description="Disordered" evidence="2">
    <location>
        <begin position="465"/>
        <end position="500"/>
    </location>
</feature>
<reference evidence="4" key="2">
    <citation type="submission" date="2021-03" db="UniProtKB">
        <authorList>
            <consortium name="EnsemblPlants"/>
        </authorList>
    </citation>
    <scope>IDENTIFICATION</scope>
</reference>
<reference evidence="4" key="1">
    <citation type="journal article" date="2017" name="Nature">
        <title>The genome of Chenopodium quinoa.</title>
        <authorList>
            <person name="Jarvis D.E."/>
            <person name="Ho Y.S."/>
            <person name="Lightfoot D.J."/>
            <person name="Schmoeckel S.M."/>
            <person name="Li B."/>
            <person name="Borm T.J.A."/>
            <person name="Ohyanagi H."/>
            <person name="Mineta K."/>
            <person name="Michell C.T."/>
            <person name="Saber N."/>
            <person name="Kharbatia N.M."/>
            <person name="Rupper R.R."/>
            <person name="Sharp A.R."/>
            <person name="Dally N."/>
            <person name="Boughton B.A."/>
            <person name="Woo Y.H."/>
            <person name="Gao G."/>
            <person name="Schijlen E.G.W.M."/>
            <person name="Guo X."/>
            <person name="Momin A.A."/>
            <person name="Negrao S."/>
            <person name="Al-Babili S."/>
            <person name="Gehring C."/>
            <person name="Roessner U."/>
            <person name="Jung C."/>
            <person name="Murphy K."/>
            <person name="Arold S.T."/>
            <person name="Gojobori T."/>
            <person name="van der Linden C.G."/>
            <person name="van Loo E.N."/>
            <person name="Jellen E.N."/>
            <person name="Maughan P.J."/>
            <person name="Tester M."/>
        </authorList>
    </citation>
    <scope>NUCLEOTIDE SEQUENCE [LARGE SCALE GENOMIC DNA]</scope>
    <source>
        <strain evidence="4">cv. PI 614886</strain>
    </source>
</reference>
<organism evidence="4 5">
    <name type="scientific">Chenopodium quinoa</name>
    <name type="common">Quinoa</name>
    <dbReference type="NCBI Taxonomy" id="63459"/>
    <lineage>
        <taxon>Eukaryota</taxon>
        <taxon>Viridiplantae</taxon>
        <taxon>Streptophyta</taxon>
        <taxon>Embryophyta</taxon>
        <taxon>Tracheophyta</taxon>
        <taxon>Spermatophyta</taxon>
        <taxon>Magnoliopsida</taxon>
        <taxon>eudicotyledons</taxon>
        <taxon>Gunneridae</taxon>
        <taxon>Pentapetalae</taxon>
        <taxon>Caryophyllales</taxon>
        <taxon>Chenopodiaceae</taxon>
        <taxon>Chenopodioideae</taxon>
        <taxon>Atripliceae</taxon>
        <taxon>Chenopodium</taxon>
    </lineage>
</organism>
<accession>A0A803MMR7</accession>
<evidence type="ECO:0000313" key="4">
    <source>
        <dbReference type="EnsemblPlants" id="AUR62032568-RA:cds"/>
    </source>
</evidence>
<dbReference type="SUPFAM" id="SSF52799">
    <property type="entry name" value="(Phosphotyrosine protein) phosphatases II"/>
    <property type="match status" value="1"/>
</dbReference>
<dbReference type="InterPro" id="IPR051144">
    <property type="entry name" value="Formin_homology_domain"/>
</dbReference>
<dbReference type="Gramene" id="AUR62032568-RA">
    <property type="protein sequence ID" value="AUR62032568-RA:cds"/>
    <property type="gene ID" value="AUR62032568"/>
</dbReference>
<feature type="compositionally biased region" description="Basic and acidic residues" evidence="2">
    <location>
        <begin position="484"/>
        <end position="500"/>
    </location>
</feature>
<dbReference type="AlphaFoldDB" id="A0A803MMR7"/>
<evidence type="ECO:0000259" key="3">
    <source>
        <dbReference type="PROSITE" id="PS51182"/>
    </source>
</evidence>
<keyword evidence="1" id="KW-0378">Hydrolase</keyword>
<dbReference type="InterPro" id="IPR035892">
    <property type="entry name" value="C2_domain_sf"/>
</dbReference>
<dbReference type="SUPFAM" id="SSF49562">
    <property type="entry name" value="C2 domain (Calcium/lipid-binding domain, CaLB)"/>
    <property type="match status" value="1"/>
</dbReference>
<dbReference type="PANTHER" id="PTHR45733:SF10">
    <property type="entry name" value="FORMIN-LIKE PROTEIN 15A-RELATED"/>
    <property type="match status" value="1"/>
</dbReference>
<dbReference type="EnsemblPlants" id="AUR62032568-RA">
    <property type="protein sequence ID" value="AUR62032568-RA:cds"/>
    <property type="gene ID" value="AUR62032568"/>
</dbReference>
<dbReference type="InterPro" id="IPR014020">
    <property type="entry name" value="Tensin_C2-dom"/>
</dbReference>
<protein>
    <recommendedName>
        <fullName evidence="3">C2 tensin-type domain-containing protein</fullName>
    </recommendedName>
</protein>
<dbReference type="Pfam" id="PF10409">
    <property type="entry name" value="PTEN_C2"/>
    <property type="match status" value="1"/>
</dbReference>
<dbReference type="InterPro" id="IPR029021">
    <property type="entry name" value="Prot-tyrosine_phosphatase-like"/>
</dbReference>
<dbReference type="PANTHER" id="PTHR45733">
    <property type="entry name" value="FORMIN-J"/>
    <property type="match status" value="1"/>
</dbReference>
<feature type="region of interest" description="Disordered" evidence="2">
    <location>
        <begin position="560"/>
        <end position="603"/>
    </location>
</feature>
<evidence type="ECO:0000256" key="2">
    <source>
        <dbReference type="SAM" id="MobiDB-lite"/>
    </source>
</evidence>
<evidence type="ECO:0000313" key="5">
    <source>
        <dbReference type="Proteomes" id="UP000596660"/>
    </source>
</evidence>
<feature type="compositionally biased region" description="Basic and acidic residues" evidence="2">
    <location>
        <begin position="563"/>
        <end position="576"/>
    </location>
</feature>
<keyword evidence="5" id="KW-1185">Reference proteome</keyword>
<dbReference type="SMART" id="SM01326">
    <property type="entry name" value="PTEN_C2"/>
    <property type="match status" value="1"/>
</dbReference>
<sequence>MSIFRRSFSRRLPDRLLEISERIYVKSEKECKSYLGGIVKSLHNCHPGASVMVFNFREGEQMSLLSDILIDYDMTVVDYPCHYEGYPLLPLEMIHYFLRSSESWLSLEGQKNVILMHCESGGWPVLAFMLAGLLLYRKQYSGEQKTLEMVYKQAPKELSSVISPINPRASQLRYLQYITGRDSASEWPPSDAPVIIDYLLLRNLPLCNGGKGCRPVVRVYGQDPLAKTNSARLVFSSFMADEPALNYSKEECEFVKLELRCQIQGDVFLECIHLHDDQVSEEMIFKIMLHTGFVRSNILELNCDDMDVPWNTKVARNFKAEVLFRNMNEVPVNITLELGAGEEYNDSDNEFFEVEEIFTPMPESEDRKVIDSAIVPETNLVDNIHRDCTLHNGTPRWDLDAEEIDIISSEQKVLNDVSLEQKVLDIVSSEQKVLDDVSSEQKVLHDIPSEQKALDDISSEQKALDDISSSSEQKTLDDISSEQKTLDDFSSEKKTLDDIPSEHRALADISSEQKALNISSEQKTLDDIPSEHKALGDISSAQKTLYDIPSEQKALCDISSEQKTLDDIPSEQKDLDDISSEQKALDAGNHKQASEAESDITSTSSKNIVVVDLCGSKIQDVKVEIEPKPVITSPGRPKQNKKNKWQEITAKTIKQHRVISQWVPRAKTPQAPEVNKSKAPVYKWIPKGPATPTEAAGGE</sequence>
<dbReference type="GO" id="GO:0004721">
    <property type="term" value="F:phosphoprotein phosphatase activity"/>
    <property type="evidence" value="ECO:0007669"/>
    <property type="project" value="UniProtKB-KW"/>
</dbReference>
<dbReference type="Gene3D" id="2.60.40.1110">
    <property type="match status" value="1"/>
</dbReference>